<evidence type="ECO:0000313" key="1">
    <source>
        <dbReference type="EMBL" id="MBW4564630.1"/>
    </source>
</evidence>
<organism evidence="1 2">
    <name type="scientific">Mojavia pulchra JT2-VF2</name>
    <dbReference type="NCBI Taxonomy" id="287848"/>
    <lineage>
        <taxon>Bacteria</taxon>
        <taxon>Bacillati</taxon>
        <taxon>Cyanobacteriota</taxon>
        <taxon>Cyanophyceae</taxon>
        <taxon>Nostocales</taxon>
        <taxon>Nostocaceae</taxon>
    </lineage>
</organism>
<gene>
    <name evidence="1" type="ORF">KME32_26595</name>
</gene>
<dbReference type="AlphaFoldDB" id="A0A951Q5P3"/>
<proteinExistence type="predicted"/>
<name>A0A951Q5P3_9NOST</name>
<evidence type="ECO:0000313" key="2">
    <source>
        <dbReference type="Proteomes" id="UP000715781"/>
    </source>
</evidence>
<protein>
    <submittedName>
        <fullName evidence="1">Uncharacterized protein</fullName>
    </submittedName>
</protein>
<dbReference type="EMBL" id="JAHHHN010000024">
    <property type="protein sequence ID" value="MBW4564630.1"/>
    <property type="molecule type" value="Genomic_DNA"/>
</dbReference>
<sequence length="48" mass="5278">MSNRLPPATQKLLGFGATNSNMDFCIDLWLVFCKQDGYTPARITAIAS</sequence>
<reference evidence="1" key="1">
    <citation type="submission" date="2021-05" db="EMBL/GenBank/DDBJ databases">
        <authorList>
            <person name="Pietrasiak N."/>
            <person name="Ward R."/>
            <person name="Stajich J.E."/>
            <person name="Kurbessoian T."/>
        </authorList>
    </citation>
    <scope>NUCLEOTIDE SEQUENCE</scope>
    <source>
        <strain evidence="1">JT2-VF2</strain>
    </source>
</reference>
<comment type="caution">
    <text evidence="1">The sequence shown here is derived from an EMBL/GenBank/DDBJ whole genome shotgun (WGS) entry which is preliminary data.</text>
</comment>
<dbReference type="Proteomes" id="UP000715781">
    <property type="component" value="Unassembled WGS sequence"/>
</dbReference>
<reference evidence="1" key="2">
    <citation type="journal article" date="2022" name="Microbiol. Resour. Announc.">
        <title>Metagenome Sequencing to Explore Phylogenomics of Terrestrial Cyanobacteria.</title>
        <authorList>
            <person name="Ward R.D."/>
            <person name="Stajich J.E."/>
            <person name="Johansen J.R."/>
            <person name="Huntemann M."/>
            <person name="Clum A."/>
            <person name="Foster B."/>
            <person name="Foster B."/>
            <person name="Roux S."/>
            <person name="Palaniappan K."/>
            <person name="Varghese N."/>
            <person name="Mukherjee S."/>
            <person name="Reddy T.B.K."/>
            <person name="Daum C."/>
            <person name="Copeland A."/>
            <person name="Chen I.A."/>
            <person name="Ivanova N.N."/>
            <person name="Kyrpides N.C."/>
            <person name="Shapiro N."/>
            <person name="Eloe-Fadrosh E.A."/>
            <person name="Pietrasiak N."/>
        </authorList>
    </citation>
    <scope>NUCLEOTIDE SEQUENCE</scope>
    <source>
        <strain evidence="1">JT2-VF2</strain>
    </source>
</reference>
<accession>A0A951Q5P3</accession>